<feature type="transmembrane region" description="Helical" evidence="5">
    <location>
        <begin position="263"/>
        <end position="281"/>
    </location>
</feature>
<feature type="transmembrane region" description="Helical" evidence="5">
    <location>
        <begin position="150"/>
        <end position="173"/>
    </location>
</feature>
<dbReference type="InterPro" id="IPR052902">
    <property type="entry name" value="ABC-2_transporter"/>
</dbReference>
<dbReference type="PANTHER" id="PTHR43027:SF2">
    <property type="entry name" value="TRANSPORT PERMEASE PROTEIN"/>
    <property type="match status" value="1"/>
</dbReference>
<keyword evidence="4 5" id="KW-0472">Membrane</keyword>
<dbReference type="PROSITE" id="PS51012">
    <property type="entry name" value="ABC_TM2"/>
    <property type="match status" value="1"/>
</dbReference>
<sequence length="342" mass="37067">MGSLGQLILMRLRVMYRQPEVIGWTFVFPIVTTLVLGLAFRNEALSPVRVAVADGPGAPALMARLRDVPELETQTAPKEEAKRLLARGRVALVLVPGTPAPEALVDPSQPEGRTARLLVSQVLATESGAPRIEAVKATPVEEPGNRYVDFLIPGLLGMSLMSTSLWALAMPLVSMRGGKLLKRLAGTPMPRAQFFVSFMLARTAFAVLEIAFYCAFARWMFGVPMFGSYTALMAVGLLGSMSFASLALLVASRVRTDEAVGGLINLVSMPMMFVSGVFFASQNFPTWMQPFIQVLPLTALNDSLRAIMLEGTSVWALGAPLAVLAGWALLPVLGALRWFRWM</sequence>
<evidence type="ECO:0000313" key="7">
    <source>
        <dbReference type="EMBL" id="QSQ18298.1"/>
    </source>
</evidence>
<keyword evidence="8" id="KW-1185">Reference proteome</keyword>
<dbReference type="PANTHER" id="PTHR43027">
    <property type="entry name" value="DOXORUBICIN RESISTANCE ABC TRANSPORTER PERMEASE PROTEIN DRRC-RELATED"/>
    <property type="match status" value="1"/>
</dbReference>
<name>A0ABX7NIS1_9BACT</name>
<feature type="domain" description="ABC transmembrane type-2" evidence="6">
    <location>
        <begin position="112"/>
        <end position="342"/>
    </location>
</feature>
<evidence type="ECO:0000256" key="3">
    <source>
        <dbReference type="ARBA" id="ARBA00022989"/>
    </source>
</evidence>
<proteinExistence type="predicted"/>
<accession>A0ABX7NIS1</accession>
<reference evidence="7 8" key="1">
    <citation type="submission" date="2021-02" db="EMBL/GenBank/DDBJ databases">
        <title>De Novo genome assembly of isolated myxobacteria.</title>
        <authorList>
            <person name="Stevens D.C."/>
        </authorList>
    </citation>
    <scope>NUCLEOTIDE SEQUENCE [LARGE SCALE GENOMIC DNA]</scope>
    <source>
        <strain evidence="7 8">SCHIC003</strain>
    </source>
</reference>
<dbReference type="Proteomes" id="UP000663090">
    <property type="component" value="Chromosome"/>
</dbReference>
<feature type="transmembrane region" description="Helical" evidence="5">
    <location>
        <begin position="226"/>
        <end position="251"/>
    </location>
</feature>
<gene>
    <name evidence="7" type="ORF">JY572_17780</name>
</gene>
<keyword evidence="3 5" id="KW-1133">Transmembrane helix</keyword>
<evidence type="ECO:0000256" key="4">
    <source>
        <dbReference type="ARBA" id="ARBA00023136"/>
    </source>
</evidence>
<organism evidence="7 8">
    <name type="scientific">Myxococcus landrumensis</name>
    <dbReference type="NCBI Taxonomy" id="2813577"/>
    <lineage>
        <taxon>Bacteria</taxon>
        <taxon>Pseudomonadati</taxon>
        <taxon>Myxococcota</taxon>
        <taxon>Myxococcia</taxon>
        <taxon>Myxococcales</taxon>
        <taxon>Cystobacterineae</taxon>
        <taxon>Myxococcaceae</taxon>
        <taxon>Myxococcus</taxon>
    </lineage>
</organism>
<evidence type="ECO:0000313" key="8">
    <source>
        <dbReference type="Proteomes" id="UP000663090"/>
    </source>
</evidence>
<feature type="transmembrane region" description="Helical" evidence="5">
    <location>
        <begin position="21"/>
        <end position="40"/>
    </location>
</feature>
<evidence type="ECO:0000256" key="1">
    <source>
        <dbReference type="ARBA" id="ARBA00004141"/>
    </source>
</evidence>
<feature type="transmembrane region" description="Helical" evidence="5">
    <location>
        <begin position="194"/>
        <end position="220"/>
    </location>
</feature>
<comment type="subcellular location">
    <subcellularLocation>
        <location evidence="1">Membrane</location>
        <topology evidence="1">Multi-pass membrane protein</topology>
    </subcellularLocation>
</comment>
<evidence type="ECO:0000256" key="5">
    <source>
        <dbReference type="SAM" id="Phobius"/>
    </source>
</evidence>
<dbReference type="InterPro" id="IPR013525">
    <property type="entry name" value="ABC2_TM"/>
</dbReference>
<evidence type="ECO:0000259" key="6">
    <source>
        <dbReference type="PROSITE" id="PS51012"/>
    </source>
</evidence>
<dbReference type="InterPro" id="IPR047817">
    <property type="entry name" value="ABC2_TM_bact-type"/>
</dbReference>
<dbReference type="Pfam" id="PF12698">
    <property type="entry name" value="ABC2_membrane_3"/>
    <property type="match status" value="1"/>
</dbReference>
<protein>
    <submittedName>
        <fullName evidence="7">ABC transporter permease</fullName>
    </submittedName>
</protein>
<feature type="transmembrane region" description="Helical" evidence="5">
    <location>
        <begin position="314"/>
        <end position="336"/>
    </location>
</feature>
<dbReference type="RefSeq" id="WP_206719899.1">
    <property type="nucleotide sequence ID" value="NZ_CP071091.1"/>
</dbReference>
<dbReference type="EMBL" id="CP071091">
    <property type="protein sequence ID" value="QSQ18298.1"/>
    <property type="molecule type" value="Genomic_DNA"/>
</dbReference>
<evidence type="ECO:0000256" key="2">
    <source>
        <dbReference type="ARBA" id="ARBA00022692"/>
    </source>
</evidence>
<keyword evidence="2 5" id="KW-0812">Transmembrane</keyword>